<reference evidence="4 5" key="1">
    <citation type="submission" date="2020-06" db="EMBL/GenBank/DDBJ databases">
        <title>High-quality draft genome of sulfate reducer Desulfobacter latus type strain AcrS2 isolated from marine sediment.</title>
        <authorList>
            <person name="Hoppe M."/>
            <person name="Larsen C.K."/>
            <person name="Marshall I.P.G."/>
            <person name="Schramm A."/>
            <person name="Marietou A.G."/>
        </authorList>
    </citation>
    <scope>NUCLEOTIDE SEQUENCE [LARGE SCALE GENOMIC DNA]</scope>
    <source>
        <strain evidence="4 5">AcRS2</strain>
    </source>
</reference>
<name>A0A850TC68_9BACT</name>
<gene>
    <name evidence="4" type="ORF">HXW94_08270</name>
</gene>
<comment type="similarity">
    <text evidence="1">Belongs to the NodU/CmcH family.</text>
</comment>
<dbReference type="RefSeq" id="WP_178366431.1">
    <property type="nucleotide sequence ID" value="NZ_JACADJ010000021.1"/>
</dbReference>
<accession>A0A850TC68</accession>
<dbReference type="PANTHER" id="PTHR34847:SF1">
    <property type="entry name" value="NODULATION PROTEIN U"/>
    <property type="match status" value="1"/>
</dbReference>
<keyword evidence="4" id="KW-0808">Transferase</keyword>
<evidence type="ECO:0000313" key="4">
    <source>
        <dbReference type="EMBL" id="NWH04976.1"/>
    </source>
</evidence>
<dbReference type="SUPFAM" id="SSF53067">
    <property type="entry name" value="Actin-like ATPase domain"/>
    <property type="match status" value="1"/>
</dbReference>
<evidence type="ECO:0000256" key="1">
    <source>
        <dbReference type="ARBA" id="ARBA00006129"/>
    </source>
</evidence>
<dbReference type="InterPro" id="IPR003696">
    <property type="entry name" value="Carbtransf_dom"/>
</dbReference>
<proteinExistence type="inferred from homology"/>
<feature type="domain" description="Carbamoyltransferase C-terminal" evidence="3">
    <location>
        <begin position="400"/>
        <end position="571"/>
    </location>
</feature>
<evidence type="ECO:0000259" key="2">
    <source>
        <dbReference type="Pfam" id="PF02543"/>
    </source>
</evidence>
<dbReference type="Proteomes" id="UP000553343">
    <property type="component" value="Unassembled WGS sequence"/>
</dbReference>
<evidence type="ECO:0000259" key="3">
    <source>
        <dbReference type="Pfam" id="PF16861"/>
    </source>
</evidence>
<organism evidence="4 5">
    <name type="scientific">Desulfobacter latus</name>
    <dbReference type="NCBI Taxonomy" id="2292"/>
    <lineage>
        <taxon>Bacteria</taxon>
        <taxon>Pseudomonadati</taxon>
        <taxon>Thermodesulfobacteriota</taxon>
        <taxon>Desulfobacteria</taxon>
        <taxon>Desulfobacterales</taxon>
        <taxon>Desulfobacteraceae</taxon>
        <taxon>Desulfobacter</taxon>
    </lineage>
</organism>
<dbReference type="InterPro" id="IPR031730">
    <property type="entry name" value="Carbam_trans_C"/>
</dbReference>
<feature type="domain" description="Carbamoyltransferase" evidence="2">
    <location>
        <begin position="2"/>
        <end position="349"/>
    </location>
</feature>
<evidence type="ECO:0000313" key="5">
    <source>
        <dbReference type="Proteomes" id="UP000553343"/>
    </source>
</evidence>
<dbReference type="CDD" id="cd24098">
    <property type="entry name" value="ASKHA_NBD_TobZ_N"/>
    <property type="match status" value="1"/>
</dbReference>
<dbReference type="AlphaFoldDB" id="A0A850TC68"/>
<keyword evidence="5" id="KW-1185">Reference proteome</keyword>
<dbReference type="Pfam" id="PF02543">
    <property type="entry name" value="Carbam_trans_N"/>
    <property type="match status" value="1"/>
</dbReference>
<dbReference type="Gene3D" id="3.30.420.40">
    <property type="match status" value="2"/>
</dbReference>
<comment type="caution">
    <text evidence="4">The sequence shown here is derived from an EMBL/GenBank/DDBJ whole genome shotgun (WGS) entry which is preliminary data.</text>
</comment>
<dbReference type="Pfam" id="PF16861">
    <property type="entry name" value="Carbam_trans_C"/>
    <property type="match status" value="1"/>
</dbReference>
<dbReference type="InterPro" id="IPR051338">
    <property type="entry name" value="NodU/CmcH_Carbamoyltrnsfr"/>
</dbReference>
<dbReference type="PANTHER" id="PTHR34847">
    <property type="entry name" value="NODULATION PROTEIN U"/>
    <property type="match status" value="1"/>
</dbReference>
<protein>
    <submittedName>
        <fullName evidence="4">Carbamoyltransferase</fullName>
    </submittedName>
</protein>
<dbReference type="InterPro" id="IPR043129">
    <property type="entry name" value="ATPase_NBD"/>
</dbReference>
<sequence>MKILGINHDMYISSAVLMENGKIAAGGAEERFIREKQTRNFPSHAIEFCLKKSGNIIKDIDYITSSWNPGVYLKNYNPLFSDKRRWKAEHLFSVPDNIFKLFDEKTKNSIDHVEQTIFMDNTCCRLVYVTHHLAHAANGFFPSPFETAAILTADAQGELEATTFCLGKGNKINKIKSIDYPQSMGAFYSTITEYLGFRPNSDEWKVMALAGFHKGGDEYYKKFKENLFSLQPDGEYEFDLTYFQGYNHEQPHLFTEKLVRLLGPAHSPRAPVEDRHYAIAAALQQSSEEIAVHMLNWLYKETQCKSLCLSGGFFMNSVFNGRVLSLTPFEDLFISPCPDDSGNSIGAALYLHHHILGNTKRHALTHNFFGPEYSDREIESVINKFGIRYRVEQNIEKACAEFIAEGKLVGWFQGRMEFGQRALGNRSILADPRDPSTKDKVNMAVKFRESFRPFAPAVLEEDAKDYFKFGPNSSVPFMEKVYMIPEDKRAQIPAVTHVDGSGRLQTVSKAANPRFHKMICEFKALTGLPIVLNTSFNLNGEAIVCTPEDALRTFFSCGLDILIMGQHIITKG</sequence>
<dbReference type="EMBL" id="JACADJ010000021">
    <property type="protein sequence ID" value="NWH04976.1"/>
    <property type="molecule type" value="Genomic_DNA"/>
</dbReference>
<dbReference type="GO" id="GO:0016740">
    <property type="term" value="F:transferase activity"/>
    <property type="evidence" value="ECO:0007669"/>
    <property type="project" value="UniProtKB-KW"/>
</dbReference>
<dbReference type="Gene3D" id="3.90.870.20">
    <property type="entry name" value="Carbamoyltransferase, C-terminal domain"/>
    <property type="match status" value="1"/>
</dbReference>
<dbReference type="InterPro" id="IPR038152">
    <property type="entry name" value="Carbam_trans_C_sf"/>
</dbReference>